<dbReference type="Gene3D" id="1.10.340.30">
    <property type="entry name" value="Hypothetical protein, domain 2"/>
    <property type="match status" value="1"/>
</dbReference>
<evidence type="ECO:0000256" key="2">
    <source>
        <dbReference type="ARBA" id="ARBA00023204"/>
    </source>
</evidence>
<keyword evidence="2" id="KW-0234">DNA repair</keyword>
<protein>
    <submittedName>
        <fullName evidence="4">DNA-3-methyladenine glycosylase</fullName>
    </submittedName>
</protein>
<dbReference type="Gene3D" id="1.10.1670.10">
    <property type="entry name" value="Helix-hairpin-Helix base-excision DNA repair enzymes (C-terminal)"/>
    <property type="match status" value="1"/>
</dbReference>
<dbReference type="PANTHER" id="PTHR43003:SF13">
    <property type="entry name" value="DNA-3-METHYLADENINE GLYCOSYLASE 2"/>
    <property type="match status" value="1"/>
</dbReference>
<keyword evidence="1" id="KW-0227">DNA damage</keyword>
<accession>A0ABP7AHD0</accession>
<comment type="caution">
    <text evidence="4">The sequence shown here is derived from an EMBL/GenBank/DDBJ whole genome shotgun (WGS) entry which is preliminary data.</text>
</comment>
<dbReference type="InterPro" id="IPR051912">
    <property type="entry name" value="Alkylbase_DNA_Glycosylase/TA"/>
</dbReference>
<proteinExistence type="predicted"/>
<feature type="region of interest" description="Disordered" evidence="3">
    <location>
        <begin position="1"/>
        <end position="23"/>
    </location>
</feature>
<reference evidence="5" key="1">
    <citation type="journal article" date="2019" name="Int. J. Syst. Evol. Microbiol.">
        <title>The Global Catalogue of Microorganisms (GCM) 10K type strain sequencing project: providing services to taxonomists for standard genome sequencing and annotation.</title>
        <authorList>
            <consortium name="The Broad Institute Genomics Platform"/>
            <consortium name="The Broad Institute Genome Sequencing Center for Infectious Disease"/>
            <person name="Wu L."/>
            <person name="Ma J."/>
        </authorList>
    </citation>
    <scope>NUCLEOTIDE SEQUENCE [LARGE SCALE GENOMIC DNA]</scope>
    <source>
        <strain evidence="5">JCM 16929</strain>
    </source>
</reference>
<dbReference type="Proteomes" id="UP001501490">
    <property type="component" value="Unassembled WGS sequence"/>
</dbReference>
<evidence type="ECO:0000313" key="4">
    <source>
        <dbReference type="EMBL" id="GAA3632284.1"/>
    </source>
</evidence>
<name>A0ABP7AHD0_9ACTN</name>
<dbReference type="InterPro" id="IPR011257">
    <property type="entry name" value="DNA_glycosylase"/>
</dbReference>
<dbReference type="EMBL" id="BAABAB010000029">
    <property type="protein sequence ID" value="GAA3632284.1"/>
    <property type="molecule type" value="Genomic_DNA"/>
</dbReference>
<dbReference type="PANTHER" id="PTHR43003">
    <property type="entry name" value="DNA-3-METHYLADENINE GLYCOSYLASE"/>
    <property type="match status" value="1"/>
</dbReference>
<evidence type="ECO:0000256" key="3">
    <source>
        <dbReference type="SAM" id="MobiDB-lite"/>
    </source>
</evidence>
<organism evidence="4 5">
    <name type="scientific">Microlunatus ginsengisoli</name>
    <dbReference type="NCBI Taxonomy" id="363863"/>
    <lineage>
        <taxon>Bacteria</taxon>
        <taxon>Bacillati</taxon>
        <taxon>Actinomycetota</taxon>
        <taxon>Actinomycetes</taxon>
        <taxon>Propionibacteriales</taxon>
        <taxon>Propionibacteriaceae</taxon>
        <taxon>Microlunatus</taxon>
    </lineage>
</organism>
<dbReference type="InterPro" id="IPR023170">
    <property type="entry name" value="HhH_base_excis_C"/>
</dbReference>
<keyword evidence="5" id="KW-1185">Reference proteome</keyword>
<evidence type="ECO:0000256" key="1">
    <source>
        <dbReference type="ARBA" id="ARBA00022763"/>
    </source>
</evidence>
<gene>
    <name evidence="4" type="ORF">GCM10022236_38520</name>
</gene>
<evidence type="ECO:0000313" key="5">
    <source>
        <dbReference type="Proteomes" id="UP001501490"/>
    </source>
</evidence>
<dbReference type="SUPFAM" id="SSF48150">
    <property type="entry name" value="DNA-glycosylase"/>
    <property type="match status" value="1"/>
</dbReference>
<sequence length="314" mass="34001">MLVGMSTRDSAPGSGPTRTTSIEISGPYDLREVALMGFGHRDERSFDGVMRLAFCVDDSYQDQVGVEVRQRGSTLELTVHDRPGAEADLTMVSRQVARVLSVDADGAVWQRVVAADPVLRRLEGVAPGFRPALFYSPYEAAVWSIVSARRARPQGIALRGRLSAAHGAAFELAGVPTPALPTPSTLLALEAFPGLPQDRVPRLHAVAEATIRGRLDVARLRAMSPEEAKEDLQQLPGIGPFYSALVVVRALGLTDVLSTEESRSRAVIRELYGLDHDPSDAELAEIAEAWRPFRTWATVMLRAVGSRPEVADVA</sequence>